<feature type="domain" description="Rad50/SbcC-type AAA" evidence="5">
    <location>
        <begin position="52"/>
        <end position="100"/>
    </location>
</feature>
<comment type="subunit">
    <text evidence="2">Heterodimer of SbcC and SbcD.</text>
</comment>
<protein>
    <recommendedName>
        <fullName evidence="3">Nuclease SbcCD subunit C</fullName>
    </recommendedName>
</protein>
<dbReference type="InterPro" id="IPR027417">
    <property type="entry name" value="P-loop_NTPase"/>
</dbReference>
<dbReference type="GO" id="GO:0006302">
    <property type="term" value="P:double-strand break repair"/>
    <property type="evidence" value="ECO:0007669"/>
    <property type="project" value="InterPro"/>
</dbReference>
<gene>
    <name evidence="6" type="ORF">KCV87_25070</name>
</gene>
<feature type="domain" description="ATPase AAA-type core" evidence="4">
    <location>
        <begin position="479"/>
        <end position="620"/>
    </location>
</feature>
<comment type="similarity">
    <text evidence="1">Belongs to the SMC family. SbcC subfamily.</text>
</comment>
<evidence type="ECO:0000256" key="3">
    <source>
        <dbReference type="ARBA" id="ARBA00013368"/>
    </source>
</evidence>
<evidence type="ECO:0000259" key="5">
    <source>
        <dbReference type="Pfam" id="PF13476"/>
    </source>
</evidence>
<dbReference type="Proteomes" id="UP000677152">
    <property type="component" value="Chromosome"/>
</dbReference>
<dbReference type="SUPFAM" id="SSF52540">
    <property type="entry name" value="P-loop containing nucleoside triphosphate hydrolases"/>
    <property type="match status" value="1"/>
</dbReference>
<accession>A0AA45L3I5</accession>
<dbReference type="Pfam" id="PF13476">
    <property type="entry name" value="AAA_23"/>
    <property type="match status" value="1"/>
</dbReference>
<evidence type="ECO:0000259" key="4">
    <source>
        <dbReference type="Pfam" id="PF13304"/>
    </source>
</evidence>
<dbReference type="Pfam" id="PF13304">
    <property type="entry name" value="AAA_21"/>
    <property type="match status" value="1"/>
</dbReference>
<evidence type="ECO:0000313" key="6">
    <source>
        <dbReference type="EMBL" id="QUF02706.1"/>
    </source>
</evidence>
<evidence type="ECO:0000256" key="2">
    <source>
        <dbReference type="ARBA" id="ARBA00011322"/>
    </source>
</evidence>
<dbReference type="InterPro" id="IPR003959">
    <property type="entry name" value="ATPase_AAA_core"/>
</dbReference>
<dbReference type="Gene3D" id="3.40.50.300">
    <property type="entry name" value="P-loop containing nucleotide triphosphate hydrolases"/>
    <property type="match status" value="2"/>
</dbReference>
<proteinExistence type="inferred from homology"/>
<dbReference type="EMBL" id="CP073249">
    <property type="protein sequence ID" value="QUF02706.1"/>
    <property type="molecule type" value="Genomic_DNA"/>
</dbReference>
<reference evidence="6" key="1">
    <citation type="submission" date="2021-04" db="EMBL/GenBank/DDBJ databases">
        <title>Genomic sequence of Actinosynnema pretiosum subsp. pretiosum ATCC 31280 (C-14919).</title>
        <authorList>
            <person name="Bai L."/>
            <person name="Wang X."/>
            <person name="Xiao Y."/>
        </authorList>
    </citation>
    <scope>NUCLEOTIDE SEQUENCE</scope>
    <source>
        <strain evidence="6">ATCC 31280</strain>
    </source>
</reference>
<organism evidence="6 7">
    <name type="scientific">Actinosynnema pretiosum subsp. pretiosum</name>
    <dbReference type="NCBI Taxonomy" id="103721"/>
    <lineage>
        <taxon>Bacteria</taxon>
        <taxon>Bacillati</taxon>
        <taxon>Actinomycetota</taxon>
        <taxon>Actinomycetes</taxon>
        <taxon>Pseudonocardiales</taxon>
        <taxon>Pseudonocardiaceae</taxon>
        <taxon>Actinosynnema</taxon>
    </lineage>
</organism>
<evidence type="ECO:0000313" key="7">
    <source>
        <dbReference type="Proteomes" id="UP000677152"/>
    </source>
</evidence>
<dbReference type="GO" id="GO:0005524">
    <property type="term" value="F:ATP binding"/>
    <property type="evidence" value="ECO:0007669"/>
    <property type="project" value="InterPro"/>
</dbReference>
<evidence type="ECO:0000256" key="1">
    <source>
        <dbReference type="ARBA" id="ARBA00006930"/>
    </source>
</evidence>
<dbReference type="PANTHER" id="PTHR32114">
    <property type="entry name" value="ABC TRANSPORTER ABCH.3"/>
    <property type="match status" value="1"/>
</dbReference>
<dbReference type="InterPro" id="IPR038729">
    <property type="entry name" value="Rad50/SbcC_AAA"/>
</dbReference>
<sequence length="778" mass="84692">MIEMVFELAAEDDTLTEEAKRIITDALAEGEDSSGEQQSRPAGPVHLTSIGVTGFRGIGPQSVLRLDPGPGLTIVTGRNGAGKSSFAEALEFALTGDSYRWLGKRPTWTECWRNLHWSGPTAIRIGAVVGGDGDTELAVDWADDADRTDFQTWHQRPSLPRKPGLADLGWGEALKHYRPILSYEELGGLLRAEPSKLYDALNPILGIGQVTAVHTALNAELKQVQEPVTRAKEAQKALKTALAGLDDSRARAALSELGKRAPDLGALAAQATGTADRGPLDVVRALAGLVVPDPEAVAQVVGALRDAVRERVGESGDDRRADLLRQALELHAEHGDRDCPVCGAGRLDRGWRDRVDAELAGLDEERLRLHAARFALTTAVQRARELVRIAPLATPDGIPLDALAPAQEIAKRWRDVPDDASALADHLEQVHPELVVACAALRAEAAETLEEMDSAWTPLAARLAEWVVLRTEADGVEDRVTVLKTATRWLKDNEQALRAERLRPYADRAKEVWEALRQASDVDLEEITLEGAATRRHVELKAQLGGAPATALSVMSQGELHALALALFIPRATDGRSPFRFLVLDDPVQAMDPAKVDGFARLLAEVAQDRQVVVFSHDDRLPEVVRDLNLPGAKIVEITRGAGSRITVATSLDQADRYVSDADALVKDPGVTDDLKARVLPLLCRLAVEAVAKRVLYARRLAAGVDRPAAEVEWEAEHGTRARVLLVHEERWINQGNRPHRARTMRVCGPDVHRGTARELPGVVADLRKTVTDLRETR</sequence>
<dbReference type="GO" id="GO:0016887">
    <property type="term" value="F:ATP hydrolysis activity"/>
    <property type="evidence" value="ECO:0007669"/>
    <property type="project" value="InterPro"/>
</dbReference>
<name>A0AA45L3I5_9PSEU</name>
<dbReference type="AlphaFoldDB" id="A0AA45L3I5"/>
<dbReference type="PANTHER" id="PTHR32114:SF2">
    <property type="entry name" value="ABC TRANSPORTER ABCH.3"/>
    <property type="match status" value="1"/>
</dbReference>